<dbReference type="EMBL" id="JBHSBH010000013">
    <property type="protein sequence ID" value="MFC3998329.1"/>
    <property type="molecule type" value="Genomic_DNA"/>
</dbReference>
<dbReference type="RefSeq" id="WP_378536094.1">
    <property type="nucleotide sequence ID" value="NZ_JBHSBH010000013.1"/>
</dbReference>
<proteinExistence type="predicted"/>
<sequence length="93" mass="10427">MTSSSDQSETATHDLWQQTAQQFAEAHMAAGLLMRVSITKAIKQEDLLLFLKARGVQVPLEAKDRIYDCDKLGQLNSWMRKAATVQSADELFV</sequence>
<accession>A0ABV8FSG0</accession>
<gene>
    <name evidence="1" type="ORF">ACFOVU_20555</name>
</gene>
<keyword evidence="2" id="KW-1185">Reference proteome</keyword>
<protein>
    <submittedName>
        <fullName evidence="1">Uncharacterized protein</fullName>
    </submittedName>
</protein>
<evidence type="ECO:0000313" key="1">
    <source>
        <dbReference type="EMBL" id="MFC3998329.1"/>
    </source>
</evidence>
<name>A0ABV8FSG0_9ACTN</name>
<reference evidence="2" key="1">
    <citation type="journal article" date="2019" name="Int. J. Syst. Evol. Microbiol.">
        <title>The Global Catalogue of Microorganisms (GCM) 10K type strain sequencing project: providing services to taxonomists for standard genome sequencing and annotation.</title>
        <authorList>
            <consortium name="The Broad Institute Genomics Platform"/>
            <consortium name="The Broad Institute Genome Sequencing Center for Infectious Disease"/>
            <person name="Wu L."/>
            <person name="Ma J."/>
        </authorList>
    </citation>
    <scope>NUCLEOTIDE SEQUENCE [LARGE SCALE GENOMIC DNA]</scope>
    <source>
        <strain evidence="2">TBRC 1826</strain>
    </source>
</reference>
<dbReference type="Proteomes" id="UP001595847">
    <property type="component" value="Unassembled WGS sequence"/>
</dbReference>
<comment type="caution">
    <text evidence="1">The sequence shown here is derived from an EMBL/GenBank/DDBJ whole genome shotgun (WGS) entry which is preliminary data.</text>
</comment>
<evidence type="ECO:0000313" key="2">
    <source>
        <dbReference type="Proteomes" id="UP001595847"/>
    </source>
</evidence>
<organism evidence="1 2">
    <name type="scientific">Nocardiopsis sediminis</name>
    <dbReference type="NCBI Taxonomy" id="1778267"/>
    <lineage>
        <taxon>Bacteria</taxon>
        <taxon>Bacillati</taxon>
        <taxon>Actinomycetota</taxon>
        <taxon>Actinomycetes</taxon>
        <taxon>Streptosporangiales</taxon>
        <taxon>Nocardiopsidaceae</taxon>
        <taxon>Nocardiopsis</taxon>
    </lineage>
</organism>